<feature type="region of interest" description="Disordered" evidence="1">
    <location>
        <begin position="66"/>
        <end position="94"/>
    </location>
</feature>
<organism evidence="3 4">
    <name type="scientific">Syncephalis pseudoplumigaleata</name>
    <dbReference type="NCBI Taxonomy" id="1712513"/>
    <lineage>
        <taxon>Eukaryota</taxon>
        <taxon>Fungi</taxon>
        <taxon>Fungi incertae sedis</taxon>
        <taxon>Zoopagomycota</taxon>
        <taxon>Zoopagomycotina</taxon>
        <taxon>Zoopagomycetes</taxon>
        <taxon>Zoopagales</taxon>
        <taxon>Piptocephalidaceae</taxon>
        <taxon>Syncephalis</taxon>
    </lineage>
</organism>
<sequence>MAGGEHVVVPTPSPPLPEDFELQGFAWAWTILARTDGTTLATWDSTRRYDVEDAVELIDTDYGHWEEPEKEEEAEQQQQQHARIEPDDEPTDDAMRPWRFEELLDHRRRRLIALGHLLVKMVPVLAWSDEQGPLADLKAKKRELETLTTLLIDTNMFIRDLAIIKQAIESRRWTIILPLAVVIELDGLRKSESALGVAAREAIAYLEDYFATPVAQRLGDAAGSSSASSTLTAASLPVRVQTAKGNYLPNIQYRSETFHRDDTADRWGDYSSTTVKHDQDDETVATMEDAAGDEELRRLPLTKTLDDIILEVCQLHPAESSALVTDDANLRVKAHAYAPWTV</sequence>
<feature type="domain" description="PIN" evidence="2">
    <location>
        <begin position="151"/>
        <end position="336"/>
    </location>
</feature>
<proteinExistence type="predicted"/>
<dbReference type="AlphaFoldDB" id="A0A4P9YYZ9"/>
<dbReference type="Pfam" id="PF13638">
    <property type="entry name" value="PIN_4"/>
    <property type="match status" value="1"/>
</dbReference>
<dbReference type="InterPro" id="IPR029060">
    <property type="entry name" value="PIN-like_dom_sf"/>
</dbReference>
<protein>
    <recommendedName>
        <fullName evidence="2">PIN domain-containing protein</fullName>
    </recommendedName>
</protein>
<dbReference type="Gene3D" id="3.40.50.1010">
    <property type="entry name" value="5'-nuclease"/>
    <property type="match status" value="1"/>
</dbReference>
<evidence type="ECO:0000259" key="2">
    <source>
        <dbReference type="Pfam" id="PF13638"/>
    </source>
</evidence>
<name>A0A4P9YYZ9_9FUNG</name>
<evidence type="ECO:0000313" key="4">
    <source>
        <dbReference type="Proteomes" id="UP000278143"/>
    </source>
</evidence>
<dbReference type="CDD" id="cd09880">
    <property type="entry name" value="PIN_Smg5-6-like"/>
    <property type="match status" value="1"/>
</dbReference>
<reference evidence="4" key="1">
    <citation type="journal article" date="2018" name="Nat. Microbiol.">
        <title>Leveraging single-cell genomics to expand the fungal tree of life.</title>
        <authorList>
            <person name="Ahrendt S.R."/>
            <person name="Quandt C.A."/>
            <person name="Ciobanu D."/>
            <person name="Clum A."/>
            <person name="Salamov A."/>
            <person name="Andreopoulos B."/>
            <person name="Cheng J.F."/>
            <person name="Woyke T."/>
            <person name="Pelin A."/>
            <person name="Henrissat B."/>
            <person name="Reynolds N.K."/>
            <person name="Benny G.L."/>
            <person name="Smith M.E."/>
            <person name="James T.Y."/>
            <person name="Grigoriev I.V."/>
        </authorList>
    </citation>
    <scope>NUCLEOTIDE SEQUENCE [LARGE SCALE GENOMIC DNA]</scope>
    <source>
        <strain evidence="4">Benny S71-1</strain>
    </source>
</reference>
<dbReference type="OrthoDB" id="2017974at2759"/>
<keyword evidence="4" id="KW-1185">Reference proteome</keyword>
<dbReference type="InterPro" id="IPR002716">
    <property type="entry name" value="PIN_dom"/>
</dbReference>
<evidence type="ECO:0000313" key="3">
    <source>
        <dbReference type="EMBL" id="RKP25383.1"/>
    </source>
</evidence>
<dbReference type="Proteomes" id="UP000278143">
    <property type="component" value="Unassembled WGS sequence"/>
</dbReference>
<dbReference type="SUPFAM" id="SSF88723">
    <property type="entry name" value="PIN domain-like"/>
    <property type="match status" value="1"/>
</dbReference>
<gene>
    <name evidence="3" type="ORF">SYNPS1DRAFT_22644</name>
</gene>
<dbReference type="EMBL" id="KZ989768">
    <property type="protein sequence ID" value="RKP25383.1"/>
    <property type="molecule type" value="Genomic_DNA"/>
</dbReference>
<dbReference type="GO" id="GO:0004540">
    <property type="term" value="F:RNA nuclease activity"/>
    <property type="evidence" value="ECO:0007669"/>
    <property type="project" value="UniProtKB-ARBA"/>
</dbReference>
<accession>A0A4P9YYZ9</accession>
<evidence type="ECO:0000256" key="1">
    <source>
        <dbReference type="SAM" id="MobiDB-lite"/>
    </source>
</evidence>